<dbReference type="AlphaFoldDB" id="A0A239KM04"/>
<dbReference type="Gene3D" id="6.10.280.50">
    <property type="match status" value="1"/>
</dbReference>
<name>A0A239KM04_9RHOB</name>
<proteinExistence type="predicted"/>
<gene>
    <name evidence="1" type="ORF">SAMN05421757_107231</name>
</gene>
<dbReference type="EMBL" id="FZOY01000007">
    <property type="protein sequence ID" value="SNT19427.1"/>
    <property type="molecule type" value="Genomic_DNA"/>
</dbReference>
<dbReference type="Proteomes" id="UP000198426">
    <property type="component" value="Unassembled WGS sequence"/>
</dbReference>
<evidence type="ECO:0000313" key="2">
    <source>
        <dbReference type="Proteomes" id="UP000198426"/>
    </source>
</evidence>
<evidence type="ECO:0008006" key="3">
    <source>
        <dbReference type="Google" id="ProtNLM"/>
    </source>
</evidence>
<reference evidence="1 2" key="1">
    <citation type="submission" date="2017-06" db="EMBL/GenBank/DDBJ databases">
        <authorList>
            <person name="Kim H.J."/>
            <person name="Triplett B.A."/>
        </authorList>
    </citation>
    <scope>NUCLEOTIDE SEQUENCE [LARGE SCALE GENOMIC DNA]</scope>
    <source>
        <strain evidence="1 2">DSM 29339</strain>
    </source>
</reference>
<protein>
    <recommendedName>
        <fullName evidence="3">DUF465 domain-containing protein</fullName>
    </recommendedName>
</protein>
<dbReference type="OrthoDB" id="1263265at2"/>
<dbReference type="InterPro" id="IPR038444">
    <property type="entry name" value="DUF465_sf"/>
</dbReference>
<organism evidence="1 2">
    <name type="scientific">Tropicimonas sediminicola</name>
    <dbReference type="NCBI Taxonomy" id="1031541"/>
    <lineage>
        <taxon>Bacteria</taxon>
        <taxon>Pseudomonadati</taxon>
        <taxon>Pseudomonadota</taxon>
        <taxon>Alphaproteobacteria</taxon>
        <taxon>Rhodobacterales</taxon>
        <taxon>Roseobacteraceae</taxon>
        <taxon>Tropicimonas</taxon>
    </lineage>
</organism>
<keyword evidence="2" id="KW-1185">Reference proteome</keyword>
<dbReference type="InterPro" id="IPR007420">
    <property type="entry name" value="DUF465"/>
</dbReference>
<accession>A0A239KM04</accession>
<evidence type="ECO:0000313" key="1">
    <source>
        <dbReference type="EMBL" id="SNT19427.1"/>
    </source>
</evidence>
<dbReference type="RefSeq" id="WP_089234436.1">
    <property type="nucleotide sequence ID" value="NZ_FZOY01000007.1"/>
</dbReference>
<sequence>MSHVPHELSEEFPSQIALIGKLVSEDPEFAEMAAEYMKLNQRVHEADTYVKPMEELAEHQLKKRRAFLKDEINRRLAEA</sequence>
<dbReference type="Pfam" id="PF04325">
    <property type="entry name" value="DUF465"/>
    <property type="match status" value="1"/>
</dbReference>